<evidence type="ECO:0000256" key="1">
    <source>
        <dbReference type="ARBA" id="ARBA00022988"/>
    </source>
</evidence>
<sequence>MPSSELTQAAGSTATVPAEYVALLLADARLPTGAHTQSAGLEPALRNGMRSAQVPDYLRARLATVTETEAAAAVVARHVWLAAEPTDRTTALDVVDRAWRVRTPAAAMRAAADLLGRGYLRTTAALWDLGLATGHPWCRAVVIGSVGAAAGLSAAAVARVLGYEDVQTVVAATLKLDPFDPVLATRWVAEAGAGVEAMVARVSGCTRADDLPAVGAPLMEQWAQAHETEERRLFRA</sequence>
<dbReference type="PANTHER" id="PTHR33620">
    <property type="entry name" value="UREASE ACCESSORY PROTEIN F"/>
    <property type="match status" value="1"/>
</dbReference>
<dbReference type="GO" id="GO:0016151">
    <property type="term" value="F:nickel cation binding"/>
    <property type="evidence" value="ECO:0007669"/>
    <property type="project" value="InterPro"/>
</dbReference>
<comment type="caution">
    <text evidence="3">The sequence shown here is derived from an EMBL/GenBank/DDBJ whole genome shotgun (WGS) entry which is preliminary data.</text>
</comment>
<evidence type="ECO:0000313" key="3">
    <source>
        <dbReference type="EMBL" id="MBA8794727.1"/>
    </source>
</evidence>
<keyword evidence="2" id="KW-0143">Chaperone</keyword>
<dbReference type="InterPro" id="IPR038277">
    <property type="entry name" value="UreF_sf"/>
</dbReference>
<evidence type="ECO:0000256" key="2">
    <source>
        <dbReference type="ARBA" id="ARBA00023186"/>
    </source>
</evidence>
<dbReference type="PANTHER" id="PTHR33620:SF1">
    <property type="entry name" value="UREASE ACCESSORY PROTEIN F"/>
    <property type="match status" value="1"/>
</dbReference>
<keyword evidence="1" id="KW-0996">Nickel insertion</keyword>
<accession>A0A7W3P696</accession>
<reference evidence="3 4" key="1">
    <citation type="submission" date="2020-07" db="EMBL/GenBank/DDBJ databases">
        <title>Sequencing the genomes of 1000 actinobacteria strains.</title>
        <authorList>
            <person name="Klenk H.-P."/>
        </authorList>
    </citation>
    <scope>NUCLEOTIDE SEQUENCE [LARGE SCALE GENOMIC DNA]</scope>
    <source>
        <strain evidence="3 4">DSM 100723</strain>
    </source>
</reference>
<evidence type="ECO:0000313" key="4">
    <source>
        <dbReference type="Proteomes" id="UP000523079"/>
    </source>
</evidence>
<dbReference type="Gene3D" id="1.10.4190.10">
    <property type="entry name" value="Urease accessory protein UreF"/>
    <property type="match status" value="1"/>
</dbReference>
<keyword evidence="4" id="KW-1185">Reference proteome</keyword>
<gene>
    <name evidence="3" type="ORF">FHX74_002346</name>
</gene>
<dbReference type="RefSeq" id="WP_182560269.1">
    <property type="nucleotide sequence ID" value="NZ_JACGWT010000003.1"/>
</dbReference>
<dbReference type="Proteomes" id="UP000523079">
    <property type="component" value="Unassembled WGS sequence"/>
</dbReference>
<proteinExistence type="predicted"/>
<dbReference type="AlphaFoldDB" id="A0A7W3P696"/>
<name>A0A7W3P696_9ACTN</name>
<organism evidence="3 4">
    <name type="scientific">Microlunatus kandeliicorticis</name>
    <dbReference type="NCBI Taxonomy" id="1759536"/>
    <lineage>
        <taxon>Bacteria</taxon>
        <taxon>Bacillati</taxon>
        <taxon>Actinomycetota</taxon>
        <taxon>Actinomycetes</taxon>
        <taxon>Propionibacteriales</taxon>
        <taxon>Propionibacteriaceae</taxon>
        <taxon>Microlunatus</taxon>
    </lineage>
</organism>
<dbReference type="Pfam" id="PF01730">
    <property type="entry name" value="UreF"/>
    <property type="match status" value="1"/>
</dbReference>
<dbReference type="InterPro" id="IPR002639">
    <property type="entry name" value="UreF"/>
</dbReference>
<dbReference type="EMBL" id="JACGWT010000003">
    <property type="protein sequence ID" value="MBA8794727.1"/>
    <property type="molecule type" value="Genomic_DNA"/>
</dbReference>
<protein>
    <submittedName>
        <fullName evidence="3">Urease accessory protein</fullName>
    </submittedName>
</protein>